<name>A0A392UKS7_9FABA</name>
<evidence type="ECO:0000313" key="2">
    <source>
        <dbReference type="Proteomes" id="UP000265520"/>
    </source>
</evidence>
<sequence length="74" mass="8234">DGVVELRACGLEHSIVQFKDPGYEHRSTKPRINTSPVNGPFFLGDDLLHTFPLGLFQFILQSANSAFQTLDSDK</sequence>
<keyword evidence="2" id="KW-1185">Reference proteome</keyword>
<organism evidence="1 2">
    <name type="scientific">Trifolium medium</name>
    <dbReference type="NCBI Taxonomy" id="97028"/>
    <lineage>
        <taxon>Eukaryota</taxon>
        <taxon>Viridiplantae</taxon>
        <taxon>Streptophyta</taxon>
        <taxon>Embryophyta</taxon>
        <taxon>Tracheophyta</taxon>
        <taxon>Spermatophyta</taxon>
        <taxon>Magnoliopsida</taxon>
        <taxon>eudicotyledons</taxon>
        <taxon>Gunneridae</taxon>
        <taxon>Pentapetalae</taxon>
        <taxon>rosids</taxon>
        <taxon>fabids</taxon>
        <taxon>Fabales</taxon>
        <taxon>Fabaceae</taxon>
        <taxon>Papilionoideae</taxon>
        <taxon>50 kb inversion clade</taxon>
        <taxon>NPAAA clade</taxon>
        <taxon>Hologalegina</taxon>
        <taxon>IRL clade</taxon>
        <taxon>Trifolieae</taxon>
        <taxon>Trifolium</taxon>
    </lineage>
</organism>
<proteinExistence type="predicted"/>
<accession>A0A392UKS7</accession>
<reference evidence="1 2" key="1">
    <citation type="journal article" date="2018" name="Front. Plant Sci.">
        <title>Red Clover (Trifolium pratense) and Zigzag Clover (T. medium) - A Picture of Genomic Similarities and Differences.</title>
        <authorList>
            <person name="Dluhosova J."/>
            <person name="Istvanek J."/>
            <person name="Nedelnik J."/>
            <person name="Repkova J."/>
        </authorList>
    </citation>
    <scope>NUCLEOTIDE SEQUENCE [LARGE SCALE GENOMIC DNA]</scope>
    <source>
        <strain evidence="2">cv. 10/8</strain>
        <tissue evidence="1">Leaf</tissue>
    </source>
</reference>
<dbReference type="AlphaFoldDB" id="A0A392UKS7"/>
<comment type="caution">
    <text evidence="1">The sequence shown here is derived from an EMBL/GenBank/DDBJ whole genome shotgun (WGS) entry which is preliminary data.</text>
</comment>
<dbReference type="Proteomes" id="UP000265520">
    <property type="component" value="Unassembled WGS sequence"/>
</dbReference>
<evidence type="ECO:0000313" key="1">
    <source>
        <dbReference type="EMBL" id="MCI72345.1"/>
    </source>
</evidence>
<protein>
    <submittedName>
        <fullName evidence="1">Uncharacterized protein</fullName>
    </submittedName>
</protein>
<feature type="non-terminal residue" evidence="1">
    <location>
        <position position="1"/>
    </location>
</feature>
<dbReference type="EMBL" id="LXQA010815927">
    <property type="protein sequence ID" value="MCI72345.1"/>
    <property type="molecule type" value="Genomic_DNA"/>
</dbReference>